<reference evidence="1 2" key="1">
    <citation type="journal article" date="2018" name="Front. Plant Sci.">
        <title>Red Clover (Trifolium pratense) and Zigzag Clover (T. medium) - A Picture of Genomic Similarities and Differences.</title>
        <authorList>
            <person name="Dluhosova J."/>
            <person name="Istvanek J."/>
            <person name="Nedelnik J."/>
            <person name="Repkova J."/>
        </authorList>
    </citation>
    <scope>NUCLEOTIDE SEQUENCE [LARGE SCALE GENOMIC DNA]</scope>
    <source>
        <strain evidence="2">cv. 10/8</strain>
        <tissue evidence="1">Leaf</tissue>
    </source>
</reference>
<evidence type="ECO:0000313" key="2">
    <source>
        <dbReference type="Proteomes" id="UP000265520"/>
    </source>
</evidence>
<comment type="caution">
    <text evidence="1">The sequence shown here is derived from an EMBL/GenBank/DDBJ whole genome shotgun (WGS) entry which is preliminary data.</text>
</comment>
<dbReference type="Proteomes" id="UP000265520">
    <property type="component" value="Unassembled WGS sequence"/>
</dbReference>
<proteinExistence type="predicted"/>
<dbReference type="AlphaFoldDB" id="A0A392UB41"/>
<keyword evidence="2" id="KW-1185">Reference proteome</keyword>
<accession>A0A392UB41</accession>
<protein>
    <submittedName>
        <fullName evidence="1">Uncharacterized protein</fullName>
    </submittedName>
</protein>
<evidence type="ECO:0000313" key="1">
    <source>
        <dbReference type="EMBL" id="MCI70733.1"/>
    </source>
</evidence>
<sequence length="51" mass="6257">MLSLNHMCCHQSERVALPVKFDTTWLWVKLDRMVRNRKKMVVVMDKLIIRW</sequence>
<dbReference type="EMBL" id="LXQA010781950">
    <property type="protein sequence ID" value="MCI70733.1"/>
    <property type="molecule type" value="Genomic_DNA"/>
</dbReference>
<name>A0A392UB41_9FABA</name>
<organism evidence="1 2">
    <name type="scientific">Trifolium medium</name>
    <dbReference type="NCBI Taxonomy" id="97028"/>
    <lineage>
        <taxon>Eukaryota</taxon>
        <taxon>Viridiplantae</taxon>
        <taxon>Streptophyta</taxon>
        <taxon>Embryophyta</taxon>
        <taxon>Tracheophyta</taxon>
        <taxon>Spermatophyta</taxon>
        <taxon>Magnoliopsida</taxon>
        <taxon>eudicotyledons</taxon>
        <taxon>Gunneridae</taxon>
        <taxon>Pentapetalae</taxon>
        <taxon>rosids</taxon>
        <taxon>fabids</taxon>
        <taxon>Fabales</taxon>
        <taxon>Fabaceae</taxon>
        <taxon>Papilionoideae</taxon>
        <taxon>50 kb inversion clade</taxon>
        <taxon>NPAAA clade</taxon>
        <taxon>Hologalegina</taxon>
        <taxon>IRL clade</taxon>
        <taxon>Trifolieae</taxon>
        <taxon>Trifolium</taxon>
    </lineage>
</organism>
<feature type="non-terminal residue" evidence="1">
    <location>
        <position position="51"/>
    </location>
</feature>